<gene>
    <name evidence="4" type="ORF">CCAM_LOCUS24917</name>
</gene>
<evidence type="ECO:0000313" key="5">
    <source>
        <dbReference type="Proteomes" id="UP000595140"/>
    </source>
</evidence>
<evidence type="ECO:0000256" key="1">
    <source>
        <dbReference type="ARBA" id="ARBA00022490"/>
    </source>
</evidence>
<evidence type="ECO:0000256" key="3">
    <source>
        <dbReference type="ARBA" id="ARBA00023274"/>
    </source>
</evidence>
<organism evidence="4 5">
    <name type="scientific">Cuscuta campestris</name>
    <dbReference type="NCBI Taxonomy" id="132261"/>
    <lineage>
        <taxon>Eukaryota</taxon>
        <taxon>Viridiplantae</taxon>
        <taxon>Streptophyta</taxon>
        <taxon>Embryophyta</taxon>
        <taxon>Tracheophyta</taxon>
        <taxon>Spermatophyta</taxon>
        <taxon>Magnoliopsida</taxon>
        <taxon>eudicotyledons</taxon>
        <taxon>Gunneridae</taxon>
        <taxon>Pentapetalae</taxon>
        <taxon>asterids</taxon>
        <taxon>lamiids</taxon>
        <taxon>Solanales</taxon>
        <taxon>Convolvulaceae</taxon>
        <taxon>Cuscuteae</taxon>
        <taxon>Cuscuta</taxon>
        <taxon>Cuscuta subgen. Grammica</taxon>
        <taxon>Cuscuta sect. Cleistogrammica</taxon>
    </lineage>
</organism>
<reference evidence="4 5" key="1">
    <citation type="submission" date="2018-04" db="EMBL/GenBank/DDBJ databases">
        <authorList>
            <person name="Vogel A."/>
        </authorList>
    </citation>
    <scope>NUCLEOTIDE SEQUENCE [LARGE SCALE GENOMIC DNA]</scope>
</reference>
<evidence type="ECO:0008006" key="6">
    <source>
        <dbReference type="Google" id="ProtNLM"/>
    </source>
</evidence>
<keyword evidence="2" id="KW-0689">Ribosomal protein</keyword>
<dbReference type="AlphaFoldDB" id="A0A484M2W4"/>
<dbReference type="GO" id="GO:0003735">
    <property type="term" value="F:structural constituent of ribosome"/>
    <property type="evidence" value="ECO:0007669"/>
    <property type="project" value="InterPro"/>
</dbReference>
<dbReference type="GO" id="GO:0005840">
    <property type="term" value="C:ribosome"/>
    <property type="evidence" value="ECO:0007669"/>
    <property type="project" value="UniProtKB-KW"/>
</dbReference>
<keyword evidence="3" id="KW-0687">Ribonucleoprotein</keyword>
<proteinExistence type="predicted"/>
<dbReference type="Proteomes" id="UP000595140">
    <property type="component" value="Unassembled WGS sequence"/>
</dbReference>
<dbReference type="OrthoDB" id="9834376at2759"/>
<dbReference type="PANTHER" id="PTHR11830">
    <property type="entry name" value="40S RIBOSOMAL PROTEIN S3A"/>
    <property type="match status" value="1"/>
</dbReference>
<protein>
    <recommendedName>
        <fullName evidence="6">40S ribosomal protein S3a</fullName>
    </recommendedName>
</protein>
<keyword evidence="1" id="KW-0963">Cytoplasm</keyword>
<keyword evidence="5" id="KW-1185">Reference proteome</keyword>
<sequence>MVEIMANSAQGTDLKGLVEKFLPESIGNEIEKATTHIYPLQNVFIRKVKILKAPKFDLSRLMEAHGGQEDVGMKIDRPAEDSVAEAVEPNSDFHLWLHSCNAPIRVGTMTLEPGVLPRANLGCKPVFQEIQR</sequence>
<dbReference type="GO" id="GO:1990904">
    <property type="term" value="C:ribonucleoprotein complex"/>
    <property type="evidence" value="ECO:0007669"/>
    <property type="project" value="UniProtKB-KW"/>
</dbReference>
<dbReference type="EMBL" id="OOIL02002556">
    <property type="protein sequence ID" value="VFQ83141.1"/>
    <property type="molecule type" value="Genomic_DNA"/>
</dbReference>
<dbReference type="GO" id="GO:0006412">
    <property type="term" value="P:translation"/>
    <property type="evidence" value="ECO:0007669"/>
    <property type="project" value="InterPro"/>
</dbReference>
<name>A0A484M2W4_9ASTE</name>
<accession>A0A484M2W4</accession>
<evidence type="ECO:0000256" key="2">
    <source>
        <dbReference type="ARBA" id="ARBA00022980"/>
    </source>
</evidence>
<dbReference type="Pfam" id="PF01015">
    <property type="entry name" value="Ribosomal_S3Ae"/>
    <property type="match status" value="1"/>
</dbReference>
<evidence type="ECO:0000313" key="4">
    <source>
        <dbReference type="EMBL" id="VFQ83141.1"/>
    </source>
</evidence>
<dbReference type="InterPro" id="IPR001593">
    <property type="entry name" value="Ribosomal_eS1"/>
</dbReference>